<dbReference type="Pfam" id="PF03748">
    <property type="entry name" value="FliL"/>
    <property type="match status" value="1"/>
</dbReference>
<keyword evidence="8 10" id="KW-1133">Transmembrane helix</keyword>
<evidence type="ECO:0000256" key="6">
    <source>
        <dbReference type="ARBA" id="ARBA00022692"/>
    </source>
</evidence>
<evidence type="ECO:0000313" key="12">
    <source>
        <dbReference type="Proteomes" id="UP000595663"/>
    </source>
</evidence>
<organism evidence="11 12">
    <name type="scientific">Amphritea japonica ATCC BAA-1530</name>
    <dbReference type="NCBI Taxonomy" id="1278309"/>
    <lineage>
        <taxon>Bacteria</taxon>
        <taxon>Pseudomonadati</taxon>
        <taxon>Pseudomonadota</taxon>
        <taxon>Gammaproteobacteria</taxon>
        <taxon>Oceanospirillales</taxon>
        <taxon>Oceanospirillaceae</taxon>
        <taxon>Amphritea</taxon>
    </lineage>
</organism>
<evidence type="ECO:0000256" key="8">
    <source>
        <dbReference type="ARBA" id="ARBA00022989"/>
    </source>
</evidence>
<keyword evidence="12" id="KW-1185">Reference proteome</keyword>
<keyword evidence="9 10" id="KW-0472">Membrane</keyword>
<evidence type="ECO:0000256" key="4">
    <source>
        <dbReference type="ARBA" id="ARBA00022475"/>
    </source>
</evidence>
<protein>
    <recommendedName>
        <fullName evidence="10">Flagellar protein FliL</fullName>
    </recommendedName>
</protein>
<dbReference type="GO" id="GO:0071978">
    <property type="term" value="P:bacterial-type flagellum-dependent swarming motility"/>
    <property type="evidence" value="ECO:0007669"/>
    <property type="project" value="TreeGrafter"/>
</dbReference>
<keyword evidence="7 10" id="KW-0283">Flagellar rotation</keyword>
<evidence type="ECO:0000256" key="1">
    <source>
        <dbReference type="ARBA" id="ARBA00002254"/>
    </source>
</evidence>
<dbReference type="AlphaFoldDB" id="A0A7R6P9R7"/>
<keyword evidence="6 10" id="KW-0812">Transmembrane</keyword>
<dbReference type="KEGG" id="ajp:AMJAP_0577"/>
<comment type="subcellular location">
    <subcellularLocation>
        <location evidence="10">Cell inner membrane</location>
    </subcellularLocation>
    <subcellularLocation>
        <location evidence="2">Cell membrane</location>
        <topology evidence="2">Single-pass membrane protein</topology>
    </subcellularLocation>
</comment>
<dbReference type="GO" id="GO:0005886">
    <property type="term" value="C:plasma membrane"/>
    <property type="evidence" value="ECO:0007669"/>
    <property type="project" value="UniProtKB-SubCell"/>
</dbReference>
<evidence type="ECO:0000256" key="10">
    <source>
        <dbReference type="RuleBase" id="RU364125"/>
    </source>
</evidence>
<gene>
    <name evidence="11" type="ORF">AMJAP_0577</name>
</gene>
<dbReference type="PANTHER" id="PTHR35091:SF2">
    <property type="entry name" value="FLAGELLAR PROTEIN FLIL"/>
    <property type="match status" value="1"/>
</dbReference>
<keyword evidence="11" id="KW-0282">Flagellum</keyword>
<keyword evidence="4" id="KW-1003">Cell membrane</keyword>
<sequence>MLYYALGRDLTHSAGLTGSLFVRQKMAEENTETVADEAAEGGKKSGKMKLILIVVGVLLIAVIGGVGAMFMLGGSDDEAAAAPAEPAKPAQALYTKIRTLEGSPYFTVVVPSNDDRTHYMQIYVEAKSRDDEVVAALTKHMPKIVSNLNRLFSSQSFAEIRTADGRLKLQQASLKEIQTIMQQRIGKPGIEKVLFTGFVMQ</sequence>
<evidence type="ECO:0000313" key="11">
    <source>
        <dbReference type="EMBL" id="BBB25176.1"/>
    </source>
</evidence>
<proteinExistence type="inferred from homology"/>
<dbReference type="Proteomes" id="UP000595663">
    <property type="component" value="Chromosome"/>
</dbReference>
<evidence type="ECO:0000256" key="7">
    <source>
        <dbReference type="ARBA" id="ARBA00022779"/>
    </source>
</evidence>
<dbReference type="GO" id="GO:0006935">
    <property type="term" value="P:chemotaxis"/>
    <property type="evidence" value="ECO:0007669"/>
    <property type="project" value="UniProtKB-KW"/>
</dbReference>
<keyword evidence="11" id="KW-0969">Cilium</keyword>
<reference evidence="11 12" key="1">
    <citation type="journal article" date="2008" name="Int. J. Syst. Evol. Microbiol.">
        <title>Amphritea japonica sp. nov. and Amphritea balenae sp. nov., isolated from the sediment adjacent to sperm whale carcasses off Kagoshima, Japan.</title>
        <authorList>
            <person name="Miyazaki M."/>
            <person name="Nogi Y."/>
            <person name="Fujiwara Y."/>
            <person name="Kawato M."/>
            <person name="Nagahama T."/>
            <person name="Kubokawa K."/>
            <person name="Horikoshi K."/>
        </authorList>
    </citation>
    <scope>NUCLEOTIDE SEQUENCE [LARGE SCALE GENOMIC DNA]</scope>
    <source>
        <strain evidence="11 12">ATCC BAA-1530</strain>
    </source>
</reference>
<evidence type="ECO:0000256" key="3">
    <source>
        <dbReference type="ARBA" id="ARBA00008281"/>
    </source>
</evidence>
<dbReference type="InterPro" id="IPR005503">
    <property type="entry name" value="FliL"/>
</dbReference>
<evidence type="ECO:0000256" key="9">
    <source>
        <dbReference type="ARBA" id="ARBA00023136"/>
    </source>
</evidence>
<accession>A0A7R6P9R7</accession>
<keyword evidence="11" id="KW-0966">Cell projection</keyword>
<name>A0A7R6P9R7_9GAMM</name>
<feature type="transmembrane region" description="Helical" evidence="10">
    <location>
        <begin position="50"/>
        <end position="72"/>
    </location>
</feature>
<evidence type="ECO:0000256" key="5">
    <source>
        <dbReference type="ARBA" id="ARBA00022500"/>
    </source>
</evidence>
<keyword evidence="5 10" id="KW-0145">Chemotaxis</keyword>
<comment type="function">
    <text evidence="1 10">Controls the rotational direction of flagella during chemotaxis.</text>
</comment>
<dbReference type="GO" id="GO:0009425">
    <property type="term" value="C:bacterial-type flagellum basal body"/>
    <property type="evidence" value="ECO:0007669"/>
    <property type="project" value="InterPro"/>
</dbReference>
<dbReference type="EMBL" id="AP014545">
    <property type="protein sequence ID" value="BBB25176.1"/>
    <property type="molecule type" value="Genomic_DNA"/>
</dbReference>
<keyword evidence="10" id="KW-0997">Cell inner membrane</keyword>
<comment type="similarity">
    <text evidence="3 10">Belongs to the FliL family.</text>
</comment>
<dbReference type="PANTHER" id="PTHR35091">
    <property type="entry name" value="FLAGELLAR PROTEIN FLIL"/>
    <property type="match status" value="1"/>
</dbReference>
<evidence type="ECO:0000256" key="2">
    <source>
        <dbReference type="ARBA" id="ARBA00004162"/>
    </source>
</evidence>